<dbReference type="InterPro" id="IPR019128">
    <property type="entry name" value="Dcc1"/>
</dbReference>
<dbReference type="GO" id="GO:0031390">
    <property type="term" value="C:Ctf18 RFC-like complex"/>
    <property type="evidence" value="ECO:0007669"/>
    <property type="project" value="InterPro"/>
</dbReference>
<dbReference type="Pfam" id="PF09724">
    <property type="entry name" value="Dcc1"/>
    <property type="match status" value="1"/>
</dbReference>
<comment type="similarity">
    <text evidence="1">Belongs to the DCC1 family.</text>
</comment>
<accession>A0A9P6XHM2</accession>
<dbReference type="GO" id="GO:0000775">
    <property type="term" value="C:chromosome, centromeric region"/>
    <property type="evidence" value="ECO:0007669"/>
    <property type="project" value="TreeGrafter"/>
</dbReference>
<organism evidence="3 4">
    <name type="scientific">Rhizopus oryzae</name>
    <name type="common">Mucormycosis agent</name>
    <name type="synonym">Rhizopus arrhizus var. delemar</name>
    <dbReference type="NCBI Taxonomy" id="64495"/>
    <lineage>
        <taxon>Eukaryota</taxon>
        <taxon>Fungi</taxon>
        <taxon>Fungi incertae sedis</taxon>
        <taxon>Mucoromycota</taxon>
        <taxon>Mucoromycotina</taxon>
        <taxon>Mucoromycetes</taxon>
        <taxon>Mucorales</taxon>
        <taxon>Mucorineae</taxon>
        <taxon>Rhizopodaceae</taxon>
        <taxon>Rhizopus</taxon>
    </lineage>
</organism>
<dbReference type="AlphaFoldDB" id="A0A9P6XHM2"/>
<dbReference type="PANTHER" id="PTHR13395">
    <property type="entry name" value="SISTER CHROMATID COHESION PROTEIN DCC1-RELATED"/>
    <property type="match status" value="1"/>
</dbReference>
<evidence type="ECO:0008006" key="5">
    <source>
        <dbReference type="Google" id="ProtNLM"/>
    </source>
</evidence>
<dbReference type="GO" id="GO:0034088">
    <property type="term" value="P:maintenance of mitotic sister chromatid cohesion"/>
    <property type="evidence" value="ECO:0007669"/>
    <property type="project" value="TreeGrafter"/>
</dbReference>
<dbReference type="GO" id="GO:0000785">
    <property type="term" value="C:chromatin"/>
    <property type="evidence" value="ECO:0007669"/>
    <property type="project" value="TreeGrafter"/>
</dbReference>
<protein>
    <recommendedName>
        <fullName evidence="5">Sister chromatid cohesion protein DCC1</fullName>
    </recommendedName>
</protein>
<reference evidence="3" key="1">
    <citation type="journal article" date="2020" name="Microb. Genom.">
        <title>Genetic diversity of clinical and environmental Mucorales isolates obtained from an investigation of mucormycosis cases among solid organ transplant recipients.</title>
        <authorList>
            <person name="Nguyen M.H."/>
            <person name="Kaul D."/>
            <person name="Muto C."/>
            <person name="Cheng S.J."/>
            <person name="Richter R.A."/>
            <person name="Bruno V.M."/>
            <person name="Liu G."/>
            <person name="Beyhan S."/>
            <person name="Sundermann A.J."/>
            <person name="Mounaud S."/>
            <person name="Pasculle A.W."/>
            <person name="Nierman W.C."/>
            <person name="Driscoll E."/>
            <person name="Cumbie R."/>
            <person name="Clancy C.J."/>
            <person name="Dupont C.L."/>
        </authorList>
    </citation>
    <scope>NUCLEOTIDE SEQUENCE</scope>
    <source>
        <strain evidence="3">GL11</strain>
    </source>
</reference>
<keyword evidence="4" id="KW-1185">Reference proteome</keyword>
<keyword evidence="2" id="KW-0235">DNA replication</keyword>
<dbReference type="OrthoDB" id="276989at2759"/>
<dbReference type="GO" id="GO:0006260">
    <property type="term" value="P:DNA replication"/>
    <property type="evidence" value="ECO:0007669"/>
    <property type="project" value="UniProtKB-KW"/>
</dbReference>
<evidence type="ECO:0000256" key="2">
    <source>
        <dbReference type="ARBA" id="ARBA00022705"/>
    </source>
</evidence>
<proteinExistence type="inferred from homology"/>
<sequence length="352" mass="41098">MEPLKLSFSKNFVKDSFKLIELSTPEQVQAFESGSTLVIKGLEDDEAVLCTESKTFAIRQMHISNSVLLVNKNEDCYLARDNVSSTIDLQPCLARLGRIDGLLSDTCYEGESNEEKLLSIIQASEKELRKGLEERGVFEYKGYCRTFEKTWLFRLFDSFITNALVHTLDIQNITLDIAKDCVMEEKEAIGEDEYIPDEIMKSAFSVFAIIRDDNVLKFDEVKICRFLGEWLLSNPRDKKWRLEEFLQVWKTLGHDIFIPKLEYIDGLFITEERIKMQQKEQHIRYFPASELSTDAAKRFFTLFQAKERWTLEEITPFLIDLAPMEKERESLLFKFARISREGNTVYYTSRIK</sequence>
<dbReference type="Proteomes" id="UP000716291">
    <property type="component" value="Unassembled WGS sequence"/>
</dbReference>
<gene>
    <name evidence="3" type="ORF">G6F64_002032</name>
</gene>
<comment type="caution">
    <text evidence="3">The sequence shown here is derived from an EMBL/GenBank/DDBJ whole genome shotgun (WGS) entry which is preliminary data.</text>
</comment>
<dbReference type="EMBL" id="JAANQT010000169">
    <property type="protein sequence ID" value="KAG1313716.1"/>
    <property type="molecule type" value="Genomic_DNA"/>
</dbReference>
<evidence type="ECO:0000256" key="1">
    <source>
        <dbReference type="ARBA" id="ARBA00007017"/>
    </source>
</evidence>
<name>A0A9P6XHM2_RHIOR</name>
<evidence type="ECO:0000313" key="4">
    <source>
        <dbReference type="Proteomes" id="UP000716291"/>
    </source>
</evidence>
<evidence type="ECO:0000313" key="3">
    <source>
        <dbReference type="EMBL" id="KAG1313716.1"/>
    </source>
</evidence>
<dbReference type="PANTHER" id="PTHR13395:SF6">
    <property type="entry name" value="SISTER CHROMATID COHESION PROTEIN DCC1"/>
    <property type="match status" value="1"/>
</dbReference>